<protein>
    <submittedName>
        <fullName evidence="2">Uncharacterized protein</fullName>
    </submittedName>
</protein>
<evidence type="ECO:0000256" key="1">
    <source>
        <dbReference type="SAM" id="MobiDB-lite"/>
    </source>
</evidence>
<organism evidence="2 3">
    <name type="scientific">Pogonophryne albipinna</name>
    <dbReference type="NCBI Taxonomy" id="1090488"/>
    <lineage>
        <taxon>Eukaryota</taxon>
        <taxon>Metazoa</taxon>
        <taxon>Chordata</taxon>
        <taxon>Craniata</taxon>
        <taxon>Vertebrata</taxon>
        <taxon>Euteleostomi</taxon>
        <taxon>Actinopterygii</taxon>
        <taxon>Neopterygii</taxon>
        <taxon>Teleostei</taxon>
        <taxon>Neoteleostei</taxon>
        <taxon>Acanthomorphata</taxon>
        <taxon>Eupercaria</taxon>
        <taxon>Perciformes</taxon>
        <taxon>Notothenioidei</taxon>
        <taxon>Pogonophryne</taxon>
    </lineage>
</organism>
<name>A0AAD6BM31_9TELE</name>
<proteinExistence type="predicted"/>
<feature type="compositionally biased region" description="Basic and acidic residues" evidence="1">
    <location>
        <begin position="92"/>
        <end position="107"/>
    </location>
</feature>
<evidence type="ECO:0000313" key="2">
    <source>
        <dbReference type="EMBL" id="KAJ4946894.1"/>
    </source>
</evidence>
<accession>A0AAD6BM31</accession>
<comment type="caution">
    <text evidence="2">The sequence shown here is derived from an EMBL/GenBank/DDBJ whole genome shotgun (WGS) entry which is preliminary data.</text>
</comment>
<keyword evidence="3" id="KW-1185">Reference proteome</keyword>
<dbReference type="Proteomes" id="UP001219934">
    <property type="component" value="Unassembled WGS sequence"/>
</dbReference>
<dbReference type="EMBL" id="JAPTMU010000002">
    <property type="protein sequence ID" value="KAJ4946894.1"/>
    <property type="molecule type" value="Genomic_DNA"/>
</dbReference>
<dbReference type="AlphaFoldDB" id="A0AAD6BM31"/>
<gene>
    <name evidence="2" type="ORF">JOQ06_008937</name>
</gene>
<feature type="region of interest" description="Disordered" evidence="1">
    <location>
        <begin position="74"/>
        <end position="116"/>
    </location>
</feature>
<sequence>MSKWATAPPPVSQEETGAAQVRASQDWLCLGHYLEGQPLRGLDTVQRSRVLDIRVGNSTAWSLLIRLSIKRDGIQRSSQSLTSPRFNKHGSKRPEHLLQEEQREMIRGGEMGQQMG</sequence>
<evidence type="ECO:0000313" key="3">
    <source>
        <dbReference type="Proteomes" id="UP001219934"/>
    </source>
</evidence>
<reference evidence="2" key="1">
    <citation type="submission" date="2022-11" db="EMBL/GenBank/DDBJ databases">
        <title>Chromosome-level genome of Pogonophryne albipinna.</title>
        <authorList>
            <person name="Jo E."/>
        </authorList>
    </citation>
    <scope>NUCLEOTIDE SEQUENCE</scope>
    <source>
        <strain evidence="2">SGF0006</strain>
        <tissue evidence="2">Muscle</tissue>
    </source>
</reference>
<feature type="compositionally biased region" description="Polar residues" evidence="1">
    <location>
        <begin position="75"/>
        <end position="85"/>
    </location>
</feature>